<reference evidence="1" key="1">
    <citation type="journal article" date="2021" name="Proc. Natl. Acad. Sci. U.S.A.">
        <title>Three genomes in the algal genus Volvox reveal the fate of a haploid sex-determining region after a transition to homothallism.</title>
        <authorList>
            <person name="Yamamoto K."/>
            <person name="Hamaji T."/>
            <person name="Kawai-Toyooka H."/>
            <person name="Matsuzaki R."/>
            <person name="Takahashi F."/>
            <person name="Nishimura Y."/>
            <person name="Kawachi M."/>
            <person name="Noguchi H."/>
            <person name="Minakuchi Y."/>
            <person name="Umen J.G."/>
            <person name="Toyoda A."/>
            <person name="Nozaki H."/>
        </authorList>
    </citation>
    <scope>NUCLEOTIDE SEQUENCE</scope>
    <source>
        <strain evidence="1">NIES-3780</strain>
    </source>
</reference>
<keyword evidence="2" id="KW-1185">Reference proteome</keyword>
<gene>
    <name evidence="1" type="ORF">Vafri_9501</name>
</gene>
<name>A0A8J4B504_9CHLO</name>
<sequence>RCIDCTQKLFVLNFALGAILYKELLQIRSCKVSFDHFRGGREFRLLVASCKAGEFLAMVAPWQETQFRVVVEFKKANNGAHREIILTHNAQILPPQLLGRISPEVWAVFITDLSQLAHNHPYKELPSVAYCCDWIANFLCCLVIGFGCFRDANGDYGPWLAQLEAVLQRHRAAFAAGGATLSIGHVHGSYWAQVDVNPQVMAVGAPVAVYYGGAAPYNAGLAPPKAFMVYH</sequence>
<evidence type="ECO:0000313" key="2">
    <source>
        <dbReference type="Proteomes" id="UP000747399"/>
    </source>
</evidence>
<evidence type="ECO:0000313" key="1">
    <source>
        <dbReference type="EMBL" id="GIL53908.1"/>
    </source>
</evidence>
<accession>A0A8J4B504</accession>
<organism evidence="1 2">
    <name type="scientific">Volvox africanus</name>
    <dbReference type="NCBI Taxonomy" id="51714"/>
    <lineage>
        <taxon>Eukaryota</taxon>
        <taxon>Viridiplantae</taxon>
        <taxon>Chlorophyta</taxon>
        <taxon>core chlorophytes</taxon>
        <taxon>Chlorophyceae</taxon>
        <taxon>CS clade</taxon>
        <taxon>Chlamydomonadales</taxon>
        <taxon>Volvocaceae</taxon>
        <taxon>Volvox</taxon>
    </lineage>
</organism>
<dbReference type="Proteomes" id="UP000747399">
    <property type="component" value="Unassembled WGS sequence"/>
</dbReference>
<dbReference type="AlphaFoldDB" id="A0A8J4B504"/>
<feature type="non-terminal residue" evidence="1">
    <location>
        <position position="231"/>
    </location>
</feature>
<protein>
    <submittedName>
        <fullName evidence="1">Uncharacterized protein</fullName>
    </submittedName>
</protein>
<comment type="caution">
    <text evidence="1">The sequence shown here is derived from an EMBL/GenBank/DDBJ whole genome shotgun (WGS) entry which is preliminary data.</text>
</comment>
<proteinExistence type="predicted"/>
<dbReference type="EMBL" id="BNCO01000016">
    <property type="protein sequence ID" value="GIL53908.1"/>
    <property type="molecule type" value="Genomic_DNA"/>
</dbReference>